<name>A0AAX2RC63_BURCE</name>
<dbReference type="SUPFAM" id="SSF56300">
    <property type="entry name" value="Metallo-dependent phosphatases"/>
    <property type="match status" value="1"/>
</dbReference>
<dbReference type="AlphaFoldDB" id="A0AAX2RC63"/>
<reference evidence="2 3" key="1">
    <citation type="submission" date="2019-03" db="EMBL/GenBank/DDBJ databases">
        <title>Burkholderia cepacia outbreak.</title>
        <authorList>
            <person name="Farzana R."/>
            <person name="Walsh T.R."/>
        </authorList>
    </citation>
    <scope>NUCLEOTIDE SEQUENCE [LARGE SCALE GENOMIC DNA]</scope>
    <source>
        <strain evidence="3">d13</strain>
    </source>
</reference>
<proteinExistence type="predicted"/>
<feature type="domain" description="Serine/threonine specific protein phosphatases" evidence="1">
    <location>
        <begin position="97"/>
        <end position="102"/>
    </location>
</feature>
<dbReference type="Gene3D" id="3.60.21.10">
    <property type="match status" value="1"/>
</dbReference>
<sequence length="264" mass="29789">MTAFALQRSVGTLLHVLPRTKRFIMSTLVRTFQRNTRGRDFVVGDIHGHFARLDTALREVDFDRSVDRLFSVGDLVDRGPESSRVLDYLKQPWLFAVRGNHEDMAIRHPNGHRDTEAYRNNGGGWFIDSPIEFQLEVATALSALPIAISINTLAGKFGIVHADCPTPSWDEFTRQLEDPLLSKTELKRLLGGALWSRERIEWDDQRLVRDVAAVIVGHTPVPRSRCIGNVHYTDTGVCYPKLNKLTLFQVSPDAETVIREAATT</sequence>
<evidence type="ECO:0000313" key="3">
    <source>
        <dbReference type="Proteomes" id="UP000298234"/>
    </source>
</evidence>
<protein>
    <submittedName>
        <fullName evidence="2">Serine/threonine protein phosphatase</fullName>
    </submittedName>
</protein>
<dbReference type="Pfam" id="PF00149">
    <property type="entry name" value="Metallophos"/>
    <property type="match status" value="1"/>
</dbReference>
<dbReference type="InterPro" id="IPR004843">
    <property type="entry name" value="Calcineurin-like_PHP"/>
</dbReference>
<dbReference type="PANTHER" id="PTHR42850:SF4">
    <property type="entry name" value="ZINC-DEPENDENT ENDOPOLYPHOSPHATASE"/>
    <property type="match status" value="1"/>
</dbReference>
<dbReference type="InterPro" id="IPR050126">
    <property type="entry name" value="Ap4A_hydrolase"/>
</dbReference>
<dbReference type="Proteomes" id="UP000298234">
    <property type="component" value="Unassembled WGS sequence"/>
</dbReference>
<dbReference type="PROSITE" id="PS00125">
    <property type="entry name" value="SER_THR_PHOSPHATASE"/>
    <property type="match status" value="1"/>
</dbReference>
<dbReference type="InterPro" id="IPR029052">
    <property type="entry name" value="Metallo-depent_PP-like"/>
</dbReference>
<comment type="caution">
    <text evidence="2">The sequence shown here is derived from an EMBL/GenBank/DDBJ whole genome shotgun (WGS) entry which is preliminary data.</text>
</comment>
<dbReference type="GO" id="GO:0016791">
    <property type="term" value="F:phosphatase activity"/>
    <property type="evidence" value="ECO:0007669"/>
    <property type="project" value="TreeGrafter"/>
</dbReference>
<accession>A0AAX2RC63</accession>
<dbReference type="PANTHER" id="PTHR42850">
    <property type="entry name" value="METALLOPHOSPHOESTERASE"/>
    <property type="match status" value="1"/>
</dbReference>
<evidence type="ECO:0000313" key="2">
    <source>
        <dbReference type="EMBL" id="TEU34410.1"/>
    </source>
</evidence>
<dbReference type="GO" id="GO:0005737">
    <property type="term" value="C:cytoplasm"/>
    <property type="evidence" value="ECO:0007669"/>
    <property type="project" value="TreeGrafter"/>
</dbReference>
<dbReference type="EMBL" id="SNSQ01000074">
    <property type="protein sequence ID" value="TEU34410.1"/>
    <property type="molecule type" value="Genomic_DNA"/>
</dbReference>
<dbReference type="InterPro" id="IPR006186">
    <property type="entry name" value="Ser/Thr-sp_prot-phosphatase"/>
</dbReference>
<organism evidence="2 3">
    <name type="scientific">Burkholderia cepacia</name>
    <name type="common">Pseudomonas cepacia</name>
    <dbReference type="NCBI Taxonomy" id="292"/>
    <lineage>
        <taxon>Bacteria</taxon>
        <taxon>Pseudomonadati</taxon>
        <taxon>Pseudomonadota</taxon>
        <taxon>Betaproteobacteria</taxon>
        <taxon>Burkholderiales</taxon>
        <taxon>Burkholderiaceae</taxon>
        <taxon>Burkholderia</taxon>
        <taxon>Burkholderia cepacia complex</taxon>
    </lineage>
</organism>
<evidence type="ECO:0000259" key="1">
    <source>
        <dbReference type="PROSITE" id="PS00125"/>
    </source>
</evidence>
<gene>
    <name evidence="2" type="ORF">E3D37_39010</name>
</gene>